<dbReference type="AlphaFoldDB" id="A0A380Q9N0"/>
<accession>A0A380Q9N0</accession>
<dbReference type="EMBL" id="UHJC01000001">
    <property type="protein sequence ID" value="SUP83738.1"/>
    <property type="molecule type" value="Genomic_DNA"/>
</dbReference>
<reference evidence="2 3" key="1">
    <citation type="submission" date="2018-06" db="EMBL/GenBank/DDBJ databases">
        <authorList>
            <consortium name="Pathogen Informatics"/>
            <person name="Doyle S."/>
        </authorList>
    </citation>
    <scope>NUCLEOTIDE SEQUENCE [LARGE SCALE GENOMIC DNA]</scope>
    <source>
        <strain evidence="2 3">NCTC8580</strain>
    </source>
</reference>
<evidence type="ECO:0000313" key="3">
    <source>
        <dbReference type="Proteomes" id="UP000255087"/>
    </source>
</evidence>
<evidence type="ECO:0000313" key="2">
    <source>
        <dbReference type="EMBL" id="SUP83738.1"/>
    </source>
</evidence>
<dbReference type="Proteomes" id="UP000255087">
    <property type="component" value="Unassembled WGS sequence"/>
</dbReference>
<name>A0A380Q9N0_YERPU</name>
<feature type="chain" id="PRO_5016590512" evidence="1">
    <location>
        <begin position="23"/>
        <end position="137"/>
    </location>
</feature>
<protein>
    <submittedName>
        <fullName evidence="2">Putative lipoprotein</fullName>
    </submittedName>
</protein>
<keyword evidence="2" id="KW-0449">Lipoprotein</keyword>
<evidence type="ECO:0000256" key="1">
    <source>
        <dbReference type="SAM" id="SignalP"/>
    </source>
</evidence>
<proteinExistence type="predicted"/>
<organism evidence="2 3">
    <name type="scientific">Yersinia pseudotuberculosis</name>
    <dbReference type="NCBI Taxonomy" id="633"/>
    <lineage>
        <taxon>Bacteria</taxon>
        <taxon>Pseudomonadati</taxon>
        <taxon>Pseudomonadota</taxon>
        <taxon>Gammaproteobacteria</taxon>
        <taxon>Enterobacterales</taxon>
        <taxon>Yersiniaceae</taxon>
        <taxon>Yersinia</taxon>
    </lineage>
</organism>
<dbReference type="PROSITE" id="PS51257">
    <property type="entry name" value="PROKAR_LIPOPROTEIN"/>
    <property type="match status" value="1"/>
</dbReference>
<feature type="signal peptide" evidence="1">
    <location>
        <begin position="1"/>
        <end position="22"/>
    </location>
</feature>
<keyword evidence="1" id="KW-0732">Signal</keyword>
<dbReference type="RefSeq" id="WP_050117056.1">
    <property type="nucleotide sequence ID" value="NZ_AP031364.1"/>
</dbReference>
<sequence>MRKIALLALSAALAGCATSPVATKDAKMIPGHQILNTSITQSKENTGKVIIKRDSGFVGSVCLTRIFVDGNEVADLNTSEMVIVYPAYGEHIFSAWPKGICGGGMSEQSGNVTEGRALMYRIGYGTNGDFGLHPTAF</sequence>
<gene>
    <name evidence="2" type="ORF">NCTC8580_02695</name>
</gene>